<evidence type="ECO:0000313" key="2">
    <source>
        <dbReference type="Proteomes" id="UP000249748"/>
    </source>
</evidence>
<name>A0ACD1ITU7_9EURO</name>
<dbReference type="Proteomes" id="UP000249748">
    <property type="component" value="Unassembled WGS sequence"/>
</dbReference>
<dbReference type="EMBL" id="KZ824535">
    <property type="protein sequence ID" value="RAK94040.1"/>
    <property type="molecule type" value="Genomic_DNA"/>
</dbReference>
<proteinExistence type="predicted"/>
<reference evidence="1" key="1">
    <citation type="submission" date="2018-02" db="EMBL/GenBank/DDBJ databases">
        <title>The genomes of Aspergillus section Nigri reveals drivers in fungal speciation.</title>
        <authorList>
            <consortium name="DOE Joint Genome Institute"/>
            <person name="Vesth T.C."/>
            <person name="Nybo J."/>
            <person name="Theobald S."/>
            <person name="Brandl J."/>
            <person name="Frisvad J.C."/>
            <person name="Nielsen K.F."/>
            <person name="Lyhne E.K."/>
            <person name="Kogle M.E."/>
            <person name="Kuo A."/>
            <person name="Riley R."/>
            <person name="Clum A."/>
            <person name="Nolan M."/>
            <person name="Lipzen A."/>
            <person name="Salamov A."/>
            <person name="Henrissat B."/>
            <person name="Wiebenga A."/>
            <person name="De vries R.P."/>
            <person name="Grigoriev I.V."/>
            <person name="Mortensen U.H."/>
            <person name="Andersen M.R."/>
            <person name="Baker S.E."/>
        </authorList>
    </citation>
    <scope>NUCLEOTIDE SEQUENCE</scope>
    <source>
        <strain evidence="1">CBS 115574</strain>
    </source>
</reference>
<gene>
    <name evidence="1" type="ORF">BO79DRAFT_241632</name>
</gene>
<accession>A0ACD1ITU7</accession>
<organism evidence="1 2">
    <name type="scientific">Aspergillus costaricaensis CBS 115574</name>
    <dbReference type="NCBI Taxonomy" id="1448317"/>
    <lineage>
        <taxon>Eukaryota</taxon>
        <taxon>Fungi</taxon>
        <taxon>Dikarya</taxon>
        <taxon>Ascomycota</taxon>
        <taxon>Pezizomycotina</taxon>
        <taxon>Eurotiomycetes</taxon>
        <taxon>Eurotiomycetidae</taxon>
        <taxon>Eurotiales</taxon>
        <taxon>Aspergillaceae</taxon>
        <taxon>Aspergillus</taxon>
        <taxon>Aspergillus subgen. Circumdati</taxon>
    </lineage>
</organism>
<evidence type="ECO:0000313" key="1">
    <source>
        <dbReference type="EMBL" id="RAK94040.1"/>
    </source>
</evidence>
<keyword evidence="2" id="KW-1185">Reference proteome</keyword>
<protein>
    <submittedName>
        <fullName evidence="1">Uncharacterized protein</fullName>
    </submittedName>
</protein>
<sequence length="163" mass="17481">MKGEFIVSSRSYIDRESSVGRAALATFEVAPVIDHSLTHFTALDALEAAFAGFLTQEAAAKRGQARWAAGGIPGEDNHPAEADSPGEGTCAETKSEQCANPGYDPRKKKTSVEKLGNKPVSRRVPEPTRRGRFESEWPVQKPQEIGRNGGRKTYAWGGGGGPL</sequence>